<keyword evidence="1" id="KW-0812">Transmembrane</keyword>
<keyword evidence="1" id="KW-0472">Membrane</keyword>
<feature type="transmembrane region" description="Helical" evidence="1">
    <location>
        <begin position="77"/>
        <end position="98"/>
    </location>
</feature>
<accession>A0ABW9KMD3</accession>
<dbReference type="EMBL" id="JBJYXY010000001">
    <property type="protein sequence ID" value="MFN2976962.1"/>
    <property type="molecule type" value="Genomic_DNA"/>
</dbReference>
<comment type="caution">
    <text evidence="2">The sequence shown here is derived from an EMBL/GenBank/DDBJ whole genome shotgun (WGS) entry which is preliminary data.</text>
</comment>
<organism evidence="2 3">
    <name type="scientific">Terriglobus aquaticus</name>
    <dbReference type="NCBI Taxonomy" id="940139"/>
    <lineage>
        <taxon>Bacteria</taxon>
        <taxon>Pseudomonadati</taxon>
        <taxon>Acidobacteriota</taxon>
        <taxon>Terriglobia</taxon>
        <taxon>Terriglobales</taxon>
        <taxon>Acidobacteriaceae</taxon>
        <taxon>Terriglobus</taxon>
    </lineage>
</organism>
<feature type="transmembrane region" description="Helical" evidence="1">
    <location>
        <begin position="20"/>
        <end position="38"/>
    </location>
</feature>
<keyword evidence="1" id="KW-1133">Transmembrane helix</keyword>
<name>A0ABW9KMD3_9BACT</name>
<dbReference type="RefSeq" id="WP_344686848.1">
    <property type="nucleotide sequence ID" value="NZ_BAABBH010000001.1"/>
</dbReference>
<protein>
    <recommendedName>
        <fullName evidence="4">VanZ like family protein</fullName>
    </recommendedName>
</protein>
<keyword evidence="3" id="KW-1185">Reference proteome</keyword>
<proteinExistence type="predicted"/>
<evidence type="ECO:0000256" key="1">
    <source>
        <dbReference type="SAM" id="Phobius"/>
    </source>
</evidence>
<gene>
    <name evidence="2" type="ORF">ACK2TP_14420</name>
</gene>
<evidence type="ECO:0000313" key="3">
    <source>
        <dbReference type="Proteomes" id="UP001634747"/>
    </source>
</evidence>
<evidence type="ECO:0008006" key="4">
    <source>
        <dbReference type="Google" id="ProtNLM"/>
    </source>
</evidence>
<reference evidence="2 3" key="1">
    <citation type="submission" date="2024-12" db="EMBL/GenBank/DDBJ databases">
        <authorList>
            <person name="Lee Y."/>
        </authorList>
    </citation>
    <scope>NUCLEOTIDE SEQUENCE [LARGE SCALE GENOMIC DNA]</scope>
    <source>
        <strain evidence="2 3">03SUJ4</strain>
    </source>
</reference>
<sequence length="113" mass="11862">MFGSFLPISKRSLLHSSGPLHPLVHLIVFGGIALLAAWGTDSPNVRAGLCAAIAALGCVTELVEWRLYANPLEYTDMVVDAIGAVVGTSVGAVTAPLLDAARHRRGLRETGQD</sequence>
<dbReference type="Proteomes" id="UP001634747">
    <property type="component" value="Unassembled WGS sequence"/>
</dbReference>
<evidence type="ECO:0000313" key="2">
    <source>
        <dbReference type="EMBL" id="MFN2976962.1"/>
    </source>
</evidence>
<feature type="transmembrane region" description="Helical" evidence="1">
    <location>
        <begin position="45"/>
        <end position="65"/>
    </location>
</feature>